<feature type="transmembrane region" description="Helical" evidence="5">
    <location>
        <begin position="226"/>
        <end position="244"/>
    </location>
</feature>
<evidence type="ECO:0000256" key="4">
    <source>
        <dbReference type="ARBA" id="ARBA00023136"/>
    </source>
</evidence>
<feature type="transmembrane region" description="Helical" evidence="5">
    <location>
        <begin position="104"/>
        <end position="130"/>
    </location>
</feature>
<accession>A0AAX4KXZ0</accession>
<dbReference type="AlphaFoldDB" id="A0AAX4KXZ0"/>
<dbReference type="PROSITE" id="PS51012">
    <property type="entry name" value="ABC_TM2"/>
    <property type="match status" value="1"/>
</dbReference>
<feature type="transmembrane region" description="Helical" evidence="5">
    <location>
        <begin position="60"/>
        <end position="83"/>
    </location>
</feature>
<dbReference type="GO" id="GO:0140359">
    <property type="term" value="F:ABC-type transporter activity"/>
    <property type="evidence" value="ECO:0007669"/>
    <property type="project" value="InterPro"/>
</dbReference>
<dbReference type="PRINTS" id="PR00164">
    <property type="entry name" value="ABC2TRNSPORT"/>
</dbReference>
<dbReference type="InterPro" id="IPR000412">
    <property type="entry name" value="ABC_2_transport"/>
</dbReference>
<dbReference type="EMBL" id="CP146016">
    <property type="protein sequence ID" value="WWQ59625.1"/>
    <property type="molecule type" value="Genomic_DNA"/>
</dbReference>
<dbReference type="InterPro" id="IPR047817">
    <property type="entry name" value="ABC2_TM_bact-type"/>
</dbReference>
<feature type="transmembrane region" description="Helical" evidence="5">
    <location>
        <begin position="136"/>
        <end position="163"/>
    </location>
</feature>
<dbReference type="RefSeq" id="WP_338598999.1">
    <property type="nucleotide sequence ID" value="NZ_CP146016.1"/>
</dbReference>
<feature type="domain" description="ABC transmembrane type-2" evidence="6">
    <location>
        <begin position="24"/>
        <end position="251"/>
    </location>
</feature>
<evidence type="ECO:0000256" key="1">
    <source>
        <dbReference type="ARBA" id="ARBA00004141"/>
    </source>
</evidence>
<organism evidence="7 8">
    <name type="scientific">Sulfolobus tengchongensis</name>
    <dbReference type="NCBI Taxonomy" id="207809"/>
    <lineage>
        <taxon>Archaea</taxon>
        <taxon>Thermoproteota</taxon>
        <taxon>Thermoprotei</taxon>
        <taxon>Sulfolobales</taxon>
        <taxon>Sulfolobaceae</taxon>
        <taxon>Sulfolobus</taxon>
    </lineage>
</organism>
<dbReference type="GO" id="GO:0043190">
    <property type="term" value="C:ATP-binding cassette (ABC) transporter complex"/>
    <property type="evidence" value="ECO:0007669"/>
    <property type="project" value="InterPro"/>
</dbReference>
<keyword evidence="4 5" id="KW-0472">Membrane</keyword>
<evidence type="ECO:0000256" key="3">
    <source>
        <dbReference type="ARBA" id="ARBA00022989"/>
    </source>
</evidence>
<evidence type="ECO:0000313" key="8">
    <source>
        <dbReference type="Proteomes" id="UP001432202"/>
    </source>
</evidence>
<protein>
    <submittedName>
        <fullName evidence="7">ABC transporter permease</fullName>
    </submittedName>
</protein>
<dbReference type="PANTHER" id="PTHR43229">
    <property type="entry name" value="NODULATION PROTEIN J"/>
    <property type="match status" value="1"/>
</dbReference>
<evidence type="ECO:0000259" key="6">
    <source>
        <dbReference type="PROSITE" id="PS51012"/>
    </source>
</evidence>
<dbReference type="InterPro" id="IPR051784">
    <property type="entry name" value="Nod_factor_ABC_transporter"/>
</dbReference>
<feature type="transmembrane region" description="Helical" evidence="5">
    <location>
        <begin position="26"/>
        <end position="48"/>
    </location>
</feature>
<keyword evidence="2 5" id="KW-0812">Transmembrane</keyword>
<dbReference type="Pfam" id="PF01061">
    <property type="entry name" value="ABC2_membrane"/>
    <property type="match status" value="1"/>
</dbReference>
<dbReference type="GeneID" id="89336910"/>
<evidence type="ECO:0000313" key="7">
    <source>
        <dbReference type="EMBL" id="WWQ59625.1"/>
    </source>
</evidence>
<sequence>MVNIASYIFTMLELELRKLKNDRTELYTRAVQPILWLVLYGTVISRIRAIPTGGIPYIDYITPAIIIQSSTFISIFYGLTLVWERESGILKKLITTPLPRYSIVIGRSFASGIRSLFQILIITIVALLLGVRFYNVIFFLIASLIIFFVSSGFASLSVIIASFMKTRERFMGIGQAITMPLFFASSGLYPISIMPKALQYIALGNPLTYIIDISRRLMITGNMDSVIVDLIAIVIFNFTMYLLASIRFKKIIE</sequence>
<dbReference type="Proteomes" id="UP001432202">
    <property type="component" value="Chromosome"/>
</dbReference>
<keyword evidence="3 5" id="KW-1133">Transmembrane helix</keyword>
<evidence type="ECO:0000256" key="5">
    <source>
        <dbReference type="SAM" id="Phobius"/>
    </source>
</evidence>
<name>A0AAX4KXZ0_9CREN</name>
<gene>
    <name evidence="7" type="ORF">V6M85_09035</name>
</gene>
<evidence type="ECO:0000256" key="2">
    <source>
        <dbReference type="ARBA" id="ARBA00022692"/>
    </source>
</evidence>
<keyword evidence="8" id="KW-1185">Reference proteome</keyword>
<comment type="subcellular location">
    <subcellularLocation>
        <location evidence="1">Membrane</location>
        <topology evidence="1">Multi-pass membrane protein</topology>
    </subcellularLocation>
</comment>
<dbReference type="PANTHER" id="PTHR43229:SF2">
    <property type="entry name" value="NODULATION PROTEIN J"/>
    <property type="match status" value="1"/>
</dbReference>
<feature type="transmembrane region" description="Helical" evidence="5">
    <location>
        <begin position="170"/>
        <end position="191"/>
    </location>
</feature>
<reference evidence="7 8" key="1">
    <citation type="submission" date="2024-02" db="EMBL/GenBank/DDBJ databases">
        <title>STSV induces naive adaptation in Sulfolobus.</title>
        <authorList>
            <person name="Xiang X."/>
            <person name="Song M."/>
        </authorList>
    </citation>
    <scope>NUCLEOTIDE SEQUENCE [LARGE SCALE GENOMIC DNA]</scope>
    <source>
        <strain evidence="7 8">RT2</strain>
    </source>
</reference>
<proteinExistence type="predicted"/>
<dbReference type="InterPro" id="IPR013525">
    <property type="entry name" value="ABC2_TM"/>
</dbReference>
<dbReference type="PIRSF" id="PIRSF006648">
    <property type="entry name" value="DrrB"/>
    <property type="match status" value="1"/>
</dbReference>